<protein>
    <submittedName>
        <fullName evidence="7">MFS transporter</fullName>
    </submittedName>
</protein>
<feature type="transmembrane region" description="Helical" evidence="6">
    <location>
        <begin position="268"/>
        <end position="290"/>
    </location>
</feature>
<keyword evidence="3 6" id="KW-0812">Transmembrane</keyword>
<feature type="transmembrane region" description="Helical" evidence="6">
    <location>
        <begin position="297"/>
        <end position="317"/>
    </location>
</feature>
<feature type="transmembrane region" description="Helical" evidence="6">
    <location>
        <begin position="323"/>
        <end position="342"/>
    </location>
</feature>
<evidence type="ECO:0000256" key="4">
    <source>
        <dbReference type="ARBA" id="ARBA00022989"/>
    </source>
</evidence>
<evidence type="ECO:0000256" key="3">
    <source>
        <dbReference type="ARBA" id="ARBA00022692"/>
    </source>
</evidence>
<feature type="transmembrane region" description="Helical" evidence="6">
    <location>
        <begin position="68"/>
        <end position="86"/>
    </location>
</feature>
<feature type="transmembrane region" description="Helical" evidence="6">
    <location>
        <begin position="31"/>
        <end position="56"/>
    </location>
</feature>
<sequence length="416" mass="42289">MKALPPDDPGFAECSSVRADTSPWNVPAFRWYLAGSATSWLGSAMAPVALAFGIIAHSGSATDLGIALAARSIPLVVFLVLGGALADRMPSGRLLWLASLGCAFTQGAVAALLLCGTVHLGAIVVLELCNGAISAFATPATTGIVPALIAAPGRLRANSLLSGSRGATKVLGPVLASLVVVTVGAGWALAVDAATFLFAAFCIRRLALPNRISSNTTGLWGDIRDGWKAFRSTTWVWVCTVAMCVANCVQAGIWGVLGPTTAQDTIGITAWGVILGSGAVGHLVISAVMYRLSVRRLLGFGHLCLALGAIPLLALGLQANAGLLIAGSFAAGLGTGAVTISWSTSLYSHVPEDVLSRVSAFDHVGAFIAVPLGQAVAGPLAATAGASTVAVFGSVVFGVTALLPLAFPSVRRLREE</sequence>
<feature type="transmembrane region" description="Helical" evidence="6">
    <location>
        <begin position="384"/>
        <end position="407"/>
    </location>
</feature>
<name>A0AB39NBU1_9ACTN</name>
<dbReference type="GO" id="GO:0022857">
    <property type="term" value="F:transmembrane transporter activity"/>
    <property type="evidence" value="ECO:0007669"/>
    <property type="project" value="InterPro"/>
</dbReference>
<evidence type="ECO:0000256" key="2">
    <source>
        <dbReference type="ARBA" id="ARBA00022475"/>
    </source>
</evidence>
<feature type="transmembrane region" description="Helical" evidence="6">
    <location>
        <begin position="354"/>
        <end position="372"/>
    </location>
</feature>
<evidence type="ECO:0000313" key="7">
    <source>
        <dbReference type="EMBL" id="XDQ16050.1"/>
    </source>
</evidence>
<dbReference type="AlphaFoldDB" id="A0AB39NBU1"/>
<feature type="transmembrane region" description="Helical" evidence="6">
    <location>
        <begin position="175"/>
        <end position="203"/>
    </location>
</feature>
<proteinExistence type="predicted"/>
<dbReference type="PANTHER" id="PTHR23513:SF11">
    <property type="entry name" value="STAPHYLOFERRIN A TRANSPORTER"/>
    <property type="match status" value="1"/>
</dbReference>
<dbReference type="SUPFAM" id="SSF103473">
    <property type="entry name" value="MFS general substrate transporter"/>
    <property type="match status" value="1"/>
</dbReference>
<dbReference type="CDD" id="cd06173">
    <property type="entry name" value="MFS_MefA_like"/>
    <property type="match status" value="1"/>
</dbReference>
<feature type="transmembrane region" description="Helical" evidence="6">
    <location>
        <begin position="234"/>
        <end position="256"/>
    </location>
</feature>
<keyword evidence="4 6" id="KW-1133">Transmembrane helix</keyword>
<dbReference type="EMBL" id="CP163432">
    <property type="protein sequence ID" value="XDQ16050.1"/>
    <property type="molecule type" value="Genomic_DNA"/>
</dbReference>
<dbReference type="InterPro" id="IPR036259">
    <property type="entry name" value="MFS_trans_sf"/>
</dbReference>
<dbReference type="Gene3D" id="1.20.1250.20">
    <property type="entry name" value="MFS general substrate transporter like domains"/>
    <property type="match status" value="1"/>
</dbReference>
<gene>
    <name evidence="7" type="ORF">AB5J55_44055</name>
</gene>
<dbReference type="InterPro" id="IPR011701">
    <property type="entry name" value="MFS"/>
</dbReference>
<dbReference type="GO" id="GO:0005886">
    <property type="term" value="C:plasma membrane"/>
    <property type="evidence" value="ECO:0007669"/>
    <property type="project" value="UniProtKB-SubCell"/>
</dbReference>
<organism evidence="7">
    <name type="scientific">Streptomyces sp. R11</name>
    <dbReference type="NCBI Taxonomy" id="3238625"/>
    <lineage>
        <taxon>Bacteria</taxon>
        <taxon>Bacillati</taxon>
        <taxon>Actinomycetota</taxon>
        <taxon>Actinomycetes</taxon>
        <taxon>Kitasatosporales</taxon>
        <taxon>Streptomycetaceae</taxon>
        <taxon>Streptomyces</taxon>
    </lineage>
</organism>
<feature type="transmembrane region" description="Helical" evidence="6">
    <location>
        <begin position="133"/>
        <end position="155"/>
    </location>
</feature>
<dbReference type="PANTHER" id="PTHR23513">
    <property type="entry name" value="INTEGRAL MEMBRANE EFFLUX PROTEIN-RELATED"/>
    <property type="match status" value="1"/>
</dbReference>
<dbReference type="Pfam" id="PF07690">
    <property type="entry name" value="MFS_1"/>
    <property type="match status" value="1"/>
</dbReference>
<evidence type="ECO:0000256" key="5">
    <source>
        <dbReference type="ARBA" id="ARBA00023136"/>
    </source>
</evidence>
<comment type="subcellular location">
    <subcellularLocation>
        <location evidence="1">Cell membrane</location>
        <topology evidence="1">Multi-pass membrane protein</topology>
    </subcellularLocation>
</comment>
<evidence type="ECO:0000256" key="6">
    <source>
        <dbReference type="SAM" id="Phobius"/>
    </source>
</evidence>
<dbReference type="RefSeq" id="WP_369275973.1">
    <property type="nucleotide sequence ID" value="NZ_CP163432.1"/>
</dbReference>
<keyword evidence="2" id="KW-1003">Cell membrane</keyword>
<evidence type="ECO:0000256" key="1">
    <source>
        <dbReference type="ARBA" id="ARBA00004651"/>
    </source>
</evidence>
<accession>A0AB39NBU1</accession>
<keyword evidence="5 6" id="KW-0472">Membrane</keyword>
<feature type="transmembrane region" description="Helical" evidence="6">
    <location>
        <begin position="98"/>
        <end position="126"/>
    </location>
</feature>
<reference evidence="7" key="1">
    <citation type="submission" date="2024-07" db="EMBL/GenBank/DDBJ databases">
        <authorList>
            <person name="Yu S.T."/>
        </authorList>
    </citation>
    <scope>NUCLEOTIDE SEQUENCE</scope>
    <source>
        <strain evidence="7">R11</strain>
    </source>
</reference>